<dbReference type="EMBL" id="JAXARY010000001">
    <property type="protein sequence ID" value="MDX8125879.1"/>
    <property type="molecule type" value="Genomic_DNA"/>
</dbReference>
<gene>
    <name evidence="1" type="ORF">QLH52_01165</name>
</gene>
<comment type="caution">
    <text evidence="1">The sequence shown here is derived from an EMBL/GenBank/DDBJ whole genome shotgun (WGS) entry which is preliminary data.</text>
</comment>
<keyword evidence="2" id="KW-1185">Reference proteome</keyword>
<reference evidence="1 2" key="1">
    <citation type="submission" date="2023-11" db="EMBL/GenBank/DDBJ databases">
        <authorList>
            <person name="Ouyang M.-Y."/>
        </authorList>
    </citation>
    <scope>NUCLEOTIDE SEQUENCE [LARGE SCALE GENOMIC DNA]</scope>
    <source>
        <strain evidence="1 2">OY6</strain>
    </source>
</reference>
<organism evidence="1 2">
    <name type="scientific">Methylomonas defluvii</name>
    <dbReference type="NCBI Taxonomy" id="3045149"/>
    <lineage>
        <taxon>Bacteria</taxon>
        <taxon>Pseudomonadati</taxon>
        <taxon>Pseudomonadota</taxon>
        <taxon>Gammaproteobacteria</taxon>
        <taxon>Methylococcales</taxon>
        <taxon>Methylococcaceae</taxon>
        <taxon>Methylomonas</taxon>
    </lineage>
</organism>
<proteinExistence type="predicted"/>
<dbReference type="Proteomes" id="UP001284537">
    <property type="component" value="Unassembled WGS sequence"/>
</dbReference>
<evidence type="ECO:0000313" key="2">
    <source>
        <dbReference type="Proteomes" id="UP001284537"/>
    </source>
</evidence>
<dbReference type="RefSeq" id="WP_319960289.1">
    <property type="nucleotide sequence ID" value="NZ_JAXARY010000001.1"/>
</dbReference>
<accession>A0ABU4UAS8</accession>
<protein>
    <submittedName>
        <fullName evidence="1">Uncharacterized protein</fullName>
    </submittedName>
</protein>
<sequence length="140" mass="15986">MTDGTIKSVEPGKKFFEGKRTMNSNDSVKAFVAHPDMQKRLAKHLVLKCFRNSVLEDLHAGTIPSSKTGDYSDVFVHTPYGDIPWNDLSRIDNAEMKVLMTDVVNRTYQFIQDLFDEERSADLFLKLAEKDSTPTWDDPK</sequence>
<name>A0ABU4UAS8_9GAMM</name>
<evidence type="ECO:0000313" key="1">
    <source>
        <dbReference type="EMBL" id="MDX8125879.1"/>
    </source>
</evidence>